<organism evidence="2 3">
    <name type="scientific">Marasmius tenuissimus</name>
    <dbReference type="NCBI Taxonomy" id="585030"/>
    <lineage>
        <taxon>Eukaryota</taxon>
        <taxon>Fungi</taxon>
        <taxon>Dikarya</taxon>
        <taxon>Basidiomycota</taxon>
        <taxon>Agaricomycotina</taxon>
        <taxon>Agaricomycetes</taxon>
        <taxon>Agaricomycetidae</taxon>
        <taxon>Agaricales</taxon>
        <taxon>Marasmiineae</taxon>
        <taxon>Marasmiaceae</taxon>
        <taxon>Marasmius</taxon>
    </lineage>
</organism>
<reference evidence="2 3" key="1">
    <citation type="submission" date="2024-05" db="EMBL/GenBank/DDBJ databases">
        <title>A draft genome resource for the thread blight pathogen Marasmius tenuissimus strain MS-2.</title>
        <authorList>
            <person name="Yulfo-Soto G.E."/>
            <person name="Baruah I.K."/>
            <person name="Amoako-Attah I."/>
            <person name="Bukari Y."/>
            <person name="Meinhardt L.W."/>
            <person name="Bailey B.A."/>
            <person name="Cohen S.P."/>
        </authorList>
    </citation>
    <scope>NUCLEOTIDE SEQUENCE [LARGE SCALE GENOMIC DNA]</scope>
    <source>
        <strain evidence="2 3">MS-2</strain>
    </source>
</reference>
<evidence type="ECO:0000313" key="3">
    <source>
        <dbReference type="Proteomes" id="UP001437256"/>
    </source>
</evidence>
<name>A0ABR2ZCA8_9AGAR</name>
<gene>
    <name evidence="2" type="ORF">AAF712_014700</name>
</gene>
<comment type="caution">
    <text evidence="2">The sequence shown here is derived from an EMBL/GenBank/DDBJ whole genome shotgun (WGS) entry which is preliminary data.</text>
</comment>
<protein>
    <submittedName>
        <fullName evidence="2">Uncharacterized protein</fullName>
    </submittedName>
</protein>
<dbReference type="EMBL" id="JBBXMP010000293">
    <property type="protein sequence ID" value="KAL0058629.1"/>
    <property type="molecule type" value="Genomic_DNA"/>
</dbReference>
<feature type="region of interest" description="Disordered" evidence="1">
    <location>
        <begin position="54"/>
        <end position="73"/>
    </location>
</feature>
<dbReference type="Proteomes" id="UP001437256">
    <property type="component" value="Unassembled WGS sequence"/>
</dbReference>
<sequence length="144" mass="16289">MSSAKKNEEPFAFDEVINRETSAAIALGWVTVCEYEIQPSATLKIIGNMPDDLTTPSDSPLNPARQNLGPNDLPTDVRRFLKPDISDPDRQICVFCLLGNQKEVNIFLSTTKTMMIRDHFHACHLDLWAAVLRLERLRECGKPY</sequence>
<evidence type="ECO:0000313" key="2">
    <source>
        <dbReference type="EMBL" id="KAL0058629.1"/>
    </source>
</evidence>
<feature type="compositionally biased region" description="Polar residues" evidence="1">
    <location>
        <begin position="54"/>
        <end position="69"/>
    </location>
</feature>
<accession>A0ABR2ZCA8</accession>
<evidence type="ECO:0000256" key="1">
    <source>
        <dbReference type="SAM" id="MobiDB-lite"/>
    </source>
</evidence>
<keyword evidence="3" id="KW-1185">Reference proteome</keyword>
<proteinExistence type="predicted"/>